<protein>
    <submittedName>
        <fullName evidence="13">Uncharacterized protein</fullName>
    </submittedName>
</protein>
<evidence type="ECO:0000256" key="11">
    <source>
        <dbReference type="ARBA" id="ARBA00023242"/>
    </source>
</evidence>
<evidence type="ECO:0000256" key="12">
    <source>
        <dbReference type="SAM" id="MobiDB-lite"/>
    </source>
</evidence>
<name>A0A8D2Q1Q8_VARKO</name>
<dbReference type="PANTHER" id="PTHR45996:SF2">
    <property type="entry name" value="CYCLIC AMP-RESPONSIVE ELEMENT-BINDING PROTEIN 3-LIKE PROTEIN 4"/>
    <property type="match status" value="1"/>
</dbReference>
<keyword evidence="5" id="KW-0805">Transcription regulation</keyword>
<keyword evidence="9" id="KW-0804">Transcription</keyword>
<dbReference type="Proteomes" id="UP000694545">
    <property type="component" value="Unplaced"/>
</dbReference>
<dbReference type="GO" id="GO:0005634">
    <property type="term" value="C:nucleus"/>
    <property type="evidence" value="ECO:0007669"/>
    <property type="project" value="TreeGrafter"/>
</dbReference>
<keyword evidence="1" id="KW-0812">Transmembrane</keyword>
<dbReference type="AlphaFoldDB" id="A0A8D2Q1Q8"/>
<proteinExistence type="predicted"/>
<keyword evidence="11" id="KW-0539">Nucleus</keyword>
<dbReference type="OMA" id="MWIPEAC"/>
<evidence type="ECO:0000256" key="5">
    <source>
        <dbReference type="ARBA" id="ARBA00023015"/>
    </source>
</evidence>
<keyword evidence="6" id="KW-0238">DNA-binding</keyword>
<evidence type="ECO:0000256" key="2">
    <source>
        <dbReference type="ARBA" id="ARBA00022824"/>
    </source>
</evidence>
<evidence type="ECO:0000256" key="1">
    <source>
        <dbReference type="ARBA" id="ARBA00022692"/>
    </source>
</evidence>
<sequence length="213" mass="22452">MDLNSSNLLDALFEGQEELVLNGSFAAADPKPNFLLQDHPYVCISDKACETWTSGGGLNDDDPEELFQLLINPNDIYDSSSAVASPESDSGISDDPCVDTPLQNEPSPPAASPPVIYEVICDTGMVEGTGLPDHVFSSAQGEPGARGGGGAFANTLPRLLGTPEQLSLPPGLCLTDEERRLLSREGVSLQNNSPLTKPAPLMTCPPCARPAYP</sequence>
<keyword evidence="4" id="KW-1133">Transmembrane helix</keyword>
<evidence type="ECO:0000313" key="13">
    <source>
        <dbReference type="Ensembl" id="ENSVKKP00000015160.1"/>
    </source>
</evidence>
<dbReference type="Ensembl" id="ENSVKKT00000015522.1">
    <property type="protein sequence ID" value="ENSVKKP00000015160.1"/>
    <property type="gene ID" value="ENSVKKG00000010390.1"/>
</dbReference>
<keyword evidence="8" id="KW-0010">Activator</keyword>
<evidence type="ECO:0000256" key="8">
    <source>
        <dbReference type="ARBA" id="ARBA00023159"/>
    </source>
</evidence>
<dbReference type="PANTHER" id="PTHR45996">
    <property type="entry name" value="AGAP001464-PB"/>
    <property type="match status" value="1"/>
</dbReference>
<evidence type="ECO:0000313" key="14">
    <source>
        <dbReference type="Proteomes" id="UP000694545"/>
    </source>
</evidence>
<feature type="region of interest" description="Disordered" evidence="12">
    <location>
        <begin position="78"/>
        <end position="113"/>
    </location>
</feature>
<keyword evidence="2" id="KW-0256">Endoplasmic reticulum</keyword>
<keyword evidence="7" id="KW-0472">Membrane</keyword>
<reference evidence="13" key="2">
    <citation type="submission" date="2025-09" db="UniProtKB">
        <authorList>
            <consortium name="Ensembl"/>
        </authorList>
    </citation>
    <scope>IDENTIFICATION</scope>
</reference>
<evidence type="ECO:0000256" key="6">
    <source>
        <dbReference type="ARBA" id="ARBA00023125"/>
    </source>
</evidence>
<accession>A0A8D2Q1Q8</accession>
<reference evidence="13" key="1">
    <citation type="submission" date="2025-08" db="UniProtKB">
        <authorList>
            <consortium name="Ensembl"/>
        </authorList>
    </citation>
    <scope>IDENTIFICATION</scope>
</reference>
<evidence type="ECO:0000256" key="3">
    <source>
        <dbReference type="ARBA" id="ARBA00022968"/>
    </source>
</evidence>
<organism evidence="13 14">
    <name type="scientific">Varanus komodoensis</name>
    <name type="common">Komodo dragon</name>
    <dbReference type="NCBI Taxonomy" id="61221"/>
    <lineage>
        <taxon>Eukaryota</taxon>
        <taxon>Metazoa</taxon>
        <taxon>Chordata</taxon>
        <taxon>Craniata</taxon>
        <taxon>Vertebrata</taxon>
        <taxon>Euteleostomi</taxon>
        <taxon>Lepidosauria</taxon>
        <taxon>Squamata</taxon>
        <taxon>Bifurcata</taxon>
        <taxon>Unidentata</taxon>
        <taxon>Episquamata</taxon>
        <taxon>Toxicofera</taxon>
        <taxon>Anguimorpha</taxon>
        <taxon>Paleoanguimorpha</taxon>
        <taxon>Varanoidea</taxon>
        <taxon>Varanidae</taxon>
        <taxon>Varanus</taxon>
    </lineage>
</organism>
<evidence type="ECO:0000256" key="4">
    <source>
        <dbReference type="ARBA" id="ARBA00022989"/>
    </source>
</evidence>
<evidence type="ECO:0000256" key="7">
    <source>
        <dbReference type="ARBA" id="ARBA00023136"/>
    </source>
</evidence>
<keyword evidence="14" id="KW-1185">Reference proteome</keyword>
<feature type="compositionally biased region" description="Low complexity" evidence="12">
    <location>
        <begin position="78"/>
        <end position="90"/>
    </location>
</feature>
<keyword evidence="3" id="KW-0735">Signal-anchor</keyword>
<evidence type="ECO:0000256" key="9">
    <source>
        <dbReference type="ARBA" id="ARBA00023163"/>
    </source>
</evidence>
<dbReference type="GO" id="GO:0000981">
    <property type="term" value="F:DNA-binding transcription factor activity, RNA polymerase II-specific"/>
    <property type="evidence" value="ECO:0007669"/>
    <property type="project" value="TreeGrafter"/>
</dbReference>
<dbReference type="InterPro" id="IPR051381">
    <property type="entry name" value="CREB_ATF_subfamily"/>
</dbReference>
<keyword evidence="10" id="KW-0325">Glycoprotein</keyword>
<dbReference type="GO" id="GO:0000978">
    <property type="term" value="F:RNA polymerase II cis-regulatory region sequence-specific DNA binding"/>
    <property type="evidence" value="ECO:0007669"/>
    <property type="project" value="TreeGrafter"/>
</dbReference>
<evidence type="ECO:0000256" key="10">
    <source>
        <dbReference type="ARBA" id="ARBA00023180"/>
    </source>
</evidence>